<protein>
    <submittedName>
        <fullName evidence="1">Structural protein</fullName>
    </submittedName>
</protein>
<name>A0AA86MGT5_9CAUD</name>
<proteinExistence type="predicted"/>
<dbReference type="Proteomes" id="UP001304813">
    <property type="component" value="Segment"/>
</dbReference>
<organism evidence="1 2">
    <name type="scientific">Yersinia phage vB_Yru_GN1</name>
    <dbReference type="NCBI Taxonomy" id="3074381"/>
    <lineage>
        <taxon>Viruses</taxon>
        <taxon>Duplodnaviria</taxon>
        <taxon>Heunggongvirae</taxon>
        <taxon>Uroviricota</taxon>
        <taxon>Caudoviricetes</taxon>
        <taxon>Caudoviricetes incertae sedis</taxon>
        <taxon>Sepahanvirus</taxon>
        <taxon>Sepahanvirus vB-Yru-GN1</taxon>
    </lineage>
</organism>
<accession>A0AA86MGT5</accession>
<reference evidence="1 2" key="1">
    <citation type="submission" date="2023-09" db="EMBL/GenBank/DDBJ databases">
        <title>Analysis of phage genome (vB_Yru_GN1) of the bacterium (Yersinia ruckeri).</title>
        <authorList>
            <person name="Ganjoor M.S."/>
            <person name="Bouzari M."/>
            <person name="Soleimani-Delfan A."/>
        </authorList>
    </citation>
    <scope>NUCLEOTIDE SEQUENCE [LARGE SCALE GENOMIC DNA]</scope>
    <source>
        <strain evidence="2">vB_Yru_GN1</strain>
    </source>
</reference>
<sequence length="140" mass="15960">MGFNMNKLTRVGQVLKKFESEEPQYVALDTHGDCPSKVLIEGNHYRIRSESETVTGNMIFEFDGIYQGISHKNEINSALEDASSLSKIFQEDLIGYEDKLHDFMENVDEKVYLTFLEESTKCVVIIDPTDNVVFLVKVSN</sequence>
<evidence type="ECO:0000313" key="1">
    <source>
        <dbReference type="EMBL" id="BES79795.1"/>
    </source>
</evidence>
<keyword evidence="2" id="KW-1185">Reference proteome</keyword>
<evidence type="ECO:0000313" key="2">
    <source>
        <dbReference type="Proteomes" id="UP001304813"/>
    </source>
</evidence>
<dbReference type="EMBL" id="LC779065">
    <property type="protein sequence ID" value="BES79795.1"/>
    <property type="molecule type" value="Genomic_DNA"/>
</dbReference>